<name>A0ABT1LWP6_9MYCO</name>
<reference evidence="2 3" key="1">
    <citation type="submission" date="2022-06" db="EMBL/GenBank/DDBJ databases">
        <title>Mycolicibacterium sp. CAU 1645 isolated from seawater.</title>
        <authorList>
            <person name="Kim W."/>
        </authorList>
    </citation>
    <scope>NUCLEOTIDE SEQUENCE [LARGE SCALE GENOMIC DNA]</scope>
    <source>
        <strain evidence="2 3">CAU 1645</strain>
    </source>
</reference>
<dbReference type="InterPro" id="IPR026954">
    <property type="entry name" value="PknH-like_Extracell"/>
</dbReference>
<dbReference type="InterPro" id="IPR038232">
    <property type="entry name" value="PknH-like_Extracell_sf"/>
</dbReference>
<sequence length="214" mass="22610">MGKGAVIVALCAVLVGCTRVIDTPPPASGPPIAPIAAGQIEDLLSDDAQKGDDGNLFVTVEPEDCAGVAREVDPPFIFDAKPAAHSGGHWDAEVGGRVVYVEEIVAIYHADFDARARVADVRRTIESCRNTPLTITAMDGDSYVFAMSQAAESESPEVVLWSFTANSWACDNTYVAAHNAAIEITTCSEINGYDVSALAEDALKRIDALANTKL</sequence>
<evidence type="ECO:0000313" key="3">
    <source>
        <dbReference type="Proteomes" id="UP001651690"/>
    </source>
</evidence>
<dbReference type="EMBL" id="JANDBD010000002">
    <property type="protein sequence ID" value="MCP9271331.1"/>
    <property type="molecule type" value="Genomic_DNA"/>
</dbReference>
<dbReference type="RefSeq" id="WP_255058373.1">
    <property type="nucleotide sequence ID" value="NZ_JANDBD010000002.1"/>
</dbReference>
<evidence type="ECO:0000259" key="1">
    <source>
        <dbReference type="Pfam" id="PF14032"/>
    </source>
</evidence>
<proteinExistence type="predicted"/>
<feature type="domain" description="PknH-like extracellular" evidence="1">
    <location>
        <begin position="58"/>
        <end position="204"/>
    </location>
</feature>
<dbReference type="Proteomes" id="UP001651690">
    <property type="component" value="Unassembled WGS sequence"/>
</dbReference>
<keyword evidence="3" id="KW-1185">Reference proteome</keyword>
<dbReference type="Gene3D" id="3.40.1000.70">
    <property type="entry name" value="PknH-like extracellular domain"/>
    <property type="match status" value="1"/>
</dbReference>
<dbReference type="PROSITE" id="PS51257">
    <property type="entry name" value="PROKAR_LIPOPROTEIN"/>
    <property type="match status" value="1"/>
</dbReference>
<gene>
    <name evidence="2" type="ORF">NM203_03925</name>
</gene>
<evidence type="ECO:0000313" key="2">
    <source>
        <dbReference type="EMBL" id="MCP9271331.1"/>
    </source>
</evidence>
<protein>
    <submittedName>
        <fullName evidence="2">Sensor domain-containing protein</fullName>
    </submittedName>
</protein>
<comment type="caution">
    <text evidence="2">The sequence shown here is derived from an EMBL/GenBank/DDBJ whole genome shotgun (WGS) entry which is preliminary data.</text>
</comment>
<dbReference type="Pfam" id="PF14032">
    <property type="entry name" value="PknH_C"/>
    <property type="match status" value="1"/>
</dbReference>
<accession>A0ABT1LWP6</accession>
<organism evidence="2 3">
    <name type="scientific">Mycolicibacterium arenosum</name>
    <dbReference type="NCBI Taxonomy" id="2952157"/>
    <lineage>
        <taxon>Bacteria</taxon>
        <taxon>Bacillati</taxon>
        <taxon>Actinomycetota</taxon>
        <taxon>Actinomycetes</taxon>
        <taxon>Mycobacteriales</taxon>
        <taxon>Mycobacteriaceae</taxon>
        <taxon>Mycolicibacterium</taxon>
    </lineage>
</organism>